<dbReference type="InterPro" id="IPR018359">
    <property type="entry name" value="Bromodomain_CS"/>
</dbReference>
<dbReference type="CDD" id="cd02337">
    <property type="entry name" value="ZZ_CBP"/>
    <property type="match status" value="1"/>
</dbReference>
<dbReference type="Gene3D" id="1.20.1020.10">
    <property type="entry name" value="TAZ domain"/>
    <property type="match status" value="2"/>
</dbReference>
<dbReference type="GO" id="GO:0045944">
    <property type="term" value="P:positive regulation of transcription by RNA polymerase II"/>
    <property type="evidence" value="ECO:0007669"/>
    <property type="project" value="TreeGrafter"/>
</dbReference>
<feature type="domain" description="Bromo" evidence="20">
    <location>
        <begin position="897"/>
        <end position="969"/>
    </location>
</feature>
<comment type="catalytic activity">
    <reaction evidence="16">
        <text>L-lysyl-[protein] + acetyl-CoA = N(6)-acetyl-L-lysyl-[protein] + CoA + H(+)</text>
        <dbReference type="Rhea" id="RHEA:45948"/>
        <dbReference type="Rhea" id="RHEA-COMP:9752"/>
        <dbReference type="Rhea" id="RHEA-COMP:10731"/>
        <dbReference type="ChEBI" id="CHEBI:15378"/>
        <dbReference type="ChEBI" id="CHEBI:29969"/>
        <dbReference type="ChEBI" id="CHEBI:57287"/>
        <dbReference type="ChEBI" id="CHEBI:57288"/>
        <dbReference type="ChEBI" id="CHEBI:61930"/>
        <dbReference type="EC" id="2.3.1.48"/>
    </reaction>
</comment>
<evidence type="ECO:0000259" key="21">
    <source>
        <dbReference type="PROSITE" id="PS50134"/>
    </source>
</evidence>
<keyword evidence="4" id="KW-0808">Transferase</keyword>
<feature type="region of interest" description="Disordered" evidence="19">
    <location>
        <begin position="1362"/>
        <end position="1421"/>
    </location>
</feature>
<dbReference type="PROSITE" id="PS00633">
    <property type="entry name" value="BROMODOMAIN_1"/>
    <property type="match status" value="1"/>
</dbReference>
<feature type="zinc finger region" description="TAZ-type" evidence="18">
    <location>
        <begin position="423"/>
        <end position="512"/>
    </location>
</feature>
<dbReference type="GO" id="GO:0140297">
    <property type="term" value="F:DNA-binding transcription factor binding"/>
    <property type="evidence" value="ECO:0007669"/>
    <property type="project" value="UniProtKB-ARBA"/>
</dbReference>
<dbReference type="InterPro" id="IPR056484">
    <property type="entry name" value="PHD_P300"/>
</dbReference>
<feature type="compositionally biased region" description="Basic residues" evidence="19">
    <location>
        <begin position="1398"/>
        <end position="1419"/>
    </location>
</feature>
<gene>
    <name evidence="24" type="ORF">TCLT_LOCUS6849</name>
</gene>
<dbReference type="Gene3D" id="3.30.60.90">
    <property type="match status" value="1"/>
</dbReference>
<keyword evidence="7 18" id="KW-0863">Zinc-finger</keyword>
<evidence type="ECO:0000256" key="7">
    <source>
        <dbReference type="ARBA" id="ARBA00022771"/>
    </source>
</evidence>
<dbReference type="SUPFAM" id="SSF57933">
    <property type="entry name" value="TAZ domain"/>
    <property type="match status" value="2"/>
</dbReference>
<dbReference type="CDD" id="cd15802">
    <property type="entry name" value="RING_CBP-p300"/>
    <property type="match status" value="1"/>
</dbReference>
<dbReference type="InterPro" id="IPR013178">
    <property type="entry name" value="Histone_AcTrfase_Rtt109/CBP"/>
</dbReference>
<name>A0A0N5D1W9_THECL</name>
<dbReference type="PROSITE" id="PS50134">
    <property type="entry name" value="ZF_TAZ"/>
    <property type="match status" value="2"/>
</dbReference>
<evidence type="ECO:0000256" key="18">
    <source>
        <dbReference type="PROSITE-ProRule" id="PRU00203"/>
    </source>
</evidence>
<keyword evidence="6" id="KW-0677">Repeat</keyword>
<dbReference type="PRINTS" id="PR00503">
    <property type="entry name" value="BROMODOMAIN"/>
</dbReference>
<protein>
    <recommendedName>
        <fullName evidence="2">histone acetyltransferase</fullName>
        <ecNumber evidence="2">2.3.1.48</ecNumber>
    </recommendedName>
</protein>
<keyword evidence="15" id="KW-0012">Acyltransferase</keyword>
<dbReference type="SUPFAM" id="SSF47040">
    <property type="entry name" value="Kix domain of CBP (creb binding protein)"/>
    <property type="match status" value="1"/>
</dbReference>
<dbReference type="SMART" id="SM01250">
    <property type="entry name" value="KAT11"/>
    <property type="match status" value="1"/>
</dbReference>
<organism evidence="26">
    <name type="scientific">Thelazia callipaeda</name>
    <name type="common">Oriental eyeworm</name>
    <name type="synonym">Parasitic nematode</name>
    <dbReference type="NCBI Taxonomy" id="103827"/>
    <lineage>
        <taxon>Eukaryota</taxon>
        <taxon>Metazoa</taxon>
        <taxon>Ecdysozoa</taxon>
        <taxon>Nematoda</taxon>
        <taxon>Chromadorea</taxon>
        <taxon>Rhabditida</taxon>
        <taxon>Spirurina</taxon>
        <taxon>Spiruromorpha</taxon>
        <taxon>Thelazioidea</taxon>
        <taxon>Thelaziidae</taxon>
        <taxon>Thelazia</taxon>
    </lineage>
</organism>
<dbReference type="PROSITE" id="PS50952">
    <property type="entry name" value="KIX"/>
    <property type="match status" value="1"/>
</dbReference>
<dbReference type="InterPro" id="IPR036427">
    <property type="entry name" value="Bromodomain-like_sf"/>
</dbReference>
<dbReference type="SUPFAM" id="SSF47370">
    <property type="entry name" value="Bromodomain"/>
    <property type="match status" value="1"/>
</dbReference>
<feature type="region of interest" description="Disordered" evidence="19">
    <location>
        <begin position="1952"/>
        <end position="2096"/>
    </location>
</feature>
<feature type="compositionally biased region" description="Polar residues" evidence="19">
    <location>
        <begin position="67"/>
        <end position="110"/>
    </location>
</feature>
<feature type="domain" description="TAZ-type" evidence="21">
    <location>
        <begin position="1569"/>
        <end position="1650"/>
    </location>
</feature>
<dbReference type="InterPro" id="IPR038547">
    <property type="entry name" value="RING_CBP-p300_sf"/>
</dbReference>
<dbReference type="InterPro" id="IPR003101">
    <property type="entry name" value="KIX_dom"/>
</dbReference>
<evidence type="ECO:0000256" key="9">
    <source>
        <dbReference type="ARBA" id="ARBA00022853"/>
    </source>
</evidence>
<reference evidence="24 25" key="2">
    <citation type="submission" date="2018-11" db="EMBL/GenBank/DDBJ databases">
        <authorList>
            <consortium name="Pathogen Informatics"/>
        </authorList>
    </citation>
    <scope>NUCLEOTIDE SEQUENCE [LARGE SCALE GENOMIC DNA]</scope>
</reference>
<dbReference type="STRING" id="103827.A0A0N5D1W9"/>
<dbReference type="SMART" id="SM00297">
    <property type="entry name" value="BROMO"/>
    <property type="match status" value="1"/>
</dbReference>
<dbReference type="OMA" id="FPDGFIC"/>
<dbReference type="Pfam" id="PF08214">
    <property type="entry name" value="HAT_KAT11"/>
    <property type="match status" value="1"/>
</dbReference>
<dbReference type="GO" id="GO:0005634">
    <property type="term" value="C:nucleus"/>
    <property type="evidence" value="ECO:0007669"/>
    <property type="project" value="UniProtKB-SubCell"/>
</dbReference>
<feature type="compositionally biased region" description="Polar residues" evidence="19">
    <location>
        <begin position="2007"/>
        <end position="2021"/>
    </location>
</feature>
<evidence type="ECO:0000256" key="5">
    <source>
        <dbReference type="ARBA" id="ARBA00022723"/>
    </source>
</evidence>
<feature type="compositionally biased region" description="Polar residues" evidence="19">
    <location>
        <begin position="2061"/>
        <end position="2096"/>
    </location>
</feature>
<evidence type="ECO:0000313" key="25">
    <source>
        <dbReference type="Proteomes" id="UP000276776"/>
    </source>
</evidence>
<dbReference type="Gene3D" id="1.10.246.20">
    <property type="entry name" value="Coactivator CBP, KIX domain"/>
    <property type="match status" value="1"/>
</dbReference>
<dbReference type="SMART" id="SM00291">
    <property type="entry name" value="ZnF_ZZ"/>
    <property type="match status" value="1"/>
</dbReference>
<dbReference type="GO" id="GO:0000123">
    <property type="term" value="C:histone acetyltransferase complex"/>
    <property type="evidence" value="ECO:0007669"/>
    <property type="project" value="TreeGrafter"/>
</dbReference>
<feature type="zinc finger region" description="TAZ-type" evidence="18">
    <location>
        <begin position="1569"/>
        <end position="1650"/>
    </location>
</feature>
<dbReference type="Pfam" id="PF02135">
    <property type="entry name" value="zf-TAZ"/>
    <property type="match status" value="2"/>
</dbReference>
<keyword evidence="10" id="KW-0805">Transcription regulation</keyword>
<dbReference type="GO" id="GO:0008270">
    <property type="term" value="F:zinc ion binding"/>
    <property type="evidence" value="ECO:0007669"/>
    <property type="project" value="UniProtKB-KW"/>
</dbReference>
<feature type="compositionally biased region" description="Acidic residues" evidence="19">
    <location>
        <begin position="1382"/>
        <end position="1391"/>
    </location>
</feature>
<dbReference type="InterPro" id="IPR013083">
    <property type="entry name" value="Znf_RING/FYVE/PHD"/>
</dbReference>
<feature type="compositionally biased region" description="Low complexity" evidence="19">
    <location>
        <begin position="1833"/>
        <end position="1847"/>
    </location>
</feature>
<dbReference type="SMART" id="SM00551">
    <property type="entry name" value="ZnF_TAZ"/>
    <property type="match status" value="2"/>
</dbReference>
<keyword evidence="12" id="KW-0010">Activator</keyword>
<accession>A0A0N5D1W9</accession>
<dbReference type="InterPro" id="IPR031162">
    <property type="entry name" value="CBP_P300_HAT"/>
</dbReference>
<dbReference type="InterPro" id="IPR043145">
    <property type="entry name" value="Znf_ZZ_sf"/>
</dbReference>
<evidence type="ECO:0000256" key="13">
    <source>
        <dbReference type="ARBA" id="ARBA00023163"/>
    </source>
</evidence>
<evidence type="ECO:0000256" key="17">
    <source>
        <dbReference type="PROSITE-ProRule" id="PRU00035"/>
    </source>
</evidence>
<evidence type="ECO:0000256" key="1">
    <source>
        <dbReference type="ARBA" id="ARBA00004123"/>
    </source>
</evidence>
<feature type="region of interest" description="Disordered" evidence="19">
    <location>
        <begin position="383"/>
        <end position="424"/>
    </location>
</feature>
<keyword evidence="3" id="KW-0488">Methylation</keyword>
<keyword evidence="5 18" id="KW-0479">Metal-binding</keyword>
<evidence type="ECO:0000256" key="11">
    <source>
        <dbReference type="ARBA" id="ARBA00023117"/>
    </source>
</evidence>
<dbReference type="OrthoDB" id="899at2759"/>
<feature type="domain" description="CBP/p300-type HAT" evidence="23">
    <location>
        <begin position="1128"/>
        <end position="1512"/>
    </location>
</feature>
<dbReference type="PANTHER" id="PTHR13808">
    <property type="entry name" value="CBP/P300-RELATED"/>
    <property type="match status" value="1"/>
</dbReference>
<dbReference type="CDD" id="cd05495">
    <property type="entry name" value="Bromo_cbp_like"/>
    <property type="match status" value="1"/>
</dbReference>
<proteinExistence type="predicted"/>
<dbReference type="Gene3D" id="2.10.110.40">
    <property type="match status" value="1"/>
</dbReference>
<dbReference type="Proteomes" id="UP000276776">
    <property type="component" value="Unassembled WGS sequence"/>
</dbReference>
<evidence type="ECO:0000256" key="3">
    <source>
        <dbReference type="ARBA" id="ARBA00022481"/>
    </source>
</evidence>
<evidence type="ECO:0000256" key="16">
    <source>
        <dbReference type="ARBA" id="ARBA00048017"/>
    </source>
</evidence>
<feature type="compositionally biased region" description="Low complexity" evidence="19">
    <location>
        <begin position="1952"/>
        <end position="1998"/>
    </location>
</feature>
<keyword evidence="14" id="KW-0539">Nucleus</keyword>
<dbReference type="Gene3D" id="3.30.40.10">
    <property type="entry name" value="Zinc/RING finger domain, C3HC4 (zinc finger)"/>
    <property type="match status" value="1"/>
</dbReference>
<dbReference type="GO" id="GO:0005667">
    <property type="term" value="C:transcription regulator complex"/>
    <property type="evidence" value="ECO:0007669"/>
    <property type="project" value="TreeGrafter"/>
</dbReference>
<evidence type="ECO:0000256" key="4">
    <source>
        <dbReference type="ARBA" id="ARBA00022679"/>
    </source>
</evidence>
<feature type="region of interest" description="Disordered" evidence="19">
    <location>
        <begin position="1"/>
        <end position="152"/>
    </location>
</feature>
<dbReference type="InterPro" id="IPR001487">
    <property type="entry name" value="Bromodomain"/>
</dbReference>
<dbReference type="SUPFAM" id="SSF57850">
    <property type="entry name" value="RING/U-box"/>
    <property type="match status" value="1"/>
</dbReference>
<dbReference type="Pfam" id="PF00439">
    <property type="entry name" value="Bromodomain"/>
    <property type="match status" value="1"/>
</dbReference>
<dbReference type="GO" id="GO:0031490">
    <property type="term" value="F:chromatin DNA binding"/>
    <property type="evidence" value="ECO:0007669"/>
    <property type="project" value="TreeGrafter"/>
</dbReference>
<feature type="compositionally biased region" description="Low complexity" evidence="19">
    <location>
        <begin position="2027"/>
        <end position="2038"/>
    </location>
</feature>
<evidence type="ECO:0000259" key="22">
    <source>
        <dbReference type="PROSITE" id="PS50952"/>
    </source>
</evidence>
<dbReference type="WBParaSite" id="TCLT_0000686001-mRNA-1">
    <property type="protein sequence ID" value="TCLT_0000686001-mRNA-1"/>
    <property type="gene ID" value="TCLT_0000686001"/>
</dbReference>
<dbReference type="InterPro" id="IPR035898">
    <property type="entry name" value="TAZ_dom_sf"/>
</dbReference>
<feature type="domain" description="KIX" evidence="22">
    <location>
        <begin position="652"/>
        <end position="731"/>
    </location>
</feature>
<keyword evidence="13" id="KW-0804">Transcription</keyword>
<evidence type="ECO:0000259" key="23">
    <source>
        <dbReference type="PROSITE" id="PS51727"/>
    </source>
</evidence>
<keyword evidence="9" id="KW-0156">Chromatin regulator</keyword>
<evidence type="ECO:0000256" key="8">
    <source>
        <dbReference type="ARBA" id="ARBA00022833"/>
    </source>
</evidence>
<keyword evidence="25" id="KW-1185">Reference proteome</keyword>
<dbReference type="Pfam" id="PF00569">
    <property type="entry name" value="ZZ"/>
    <property type="match status" value="1"/>
</dbReference>
<dbReference type="InterPro" id="IPR000433">
    <property type="entry name" value="Znf_ZZ"/>
</dbReference>
<dbReference type="CDD" id="cd15557">
    <property type="entry name" value="PHD_CBP_p300"/>
    <property type="match status" value="1"/>
</dbReference>
<feature type="compositionally biased region" description="Polar residues" evidence="19">
    <location>
        <begin position="35"/>
        <end position="60"/>
    </location>
</feature>
<dbReference type="EC" id="2.3.1.48" evidence="2"/>
<reference evidence="26" key="1">
    <citation type="submission" date="2016-04" db="UniProtKB">
        <authorList>
            <consortium name="WormBaseParasite"/>
        </authorList>
    </citation>
    <scope>IDENTIFICATION</scope>
</reference>
<evidence type="ECO:0000256" key="15">
    <source>
        <dbReference type="ARBA" id="ARBA00023315"/>
    </source>
</evidence>
<dbReference type="PROSITE" id="PS51727">
    <property type="entry name" value="CBP_P300_HAT"/>
    <property type="match status" value="1"/>
</dbReference>
<evidence type="ECO:0000313" key="26">
    <source>
        <dbReference type="WBParaSite" id="TCLT_0000686001-mRNA-1"/>
    </source>
</evidence>
<feature type="region of interest" description="Disordered" evidence="19">
    <location>
        <begin position="319"/>
        <end position="353"/>
    </location>
</feature>
<evidence type="ECO:0000313" key="24">
    <source>
        <dbReference type="EMBL" id="VDN04247.1"/>
    </source>
</evidence>
<dbReference type="InterPro" id="IPR036529">
    <property type="entry name" value="KIX_dom_sf"/>
</dbReference>
<dbReference type="GO" id="GO:0004402">
    <property type="term" value="F:histone acetyltransferase activity"/>
    <property type="evidence" value="ECO:0007669"/>
    <property type="project" value="InterPro"/>
</dbReference>
<feature type="region of interest" description="Disordered" evidence="19">
    <location>
        <begin position="1803"/>
        <end position="1847"/>
    </location>
</feature>
<dbReference type="EMBL" id="UYYF01004450">
    <property type="protein sequence ID" value="VDN04247.1"/>
    <property type="molecule type" value="Genomic_DNA"/>
</dbReference>
<dbReference type="Pfam" id="PF06001">
    <property type="entry name" value="RING_CBP-p300"/>
    <property type="match status" value="1"/>
</dbReference>
<dbReference type="Gene3D" id="1.20.920.10">
    <property type="entry name" value="Bromodomain-like"/>
    <property type="match status" value="1"/>
</dbReference>
<dbReference type="Pfam" id="PF02172">
    <property type="entry name" value="KIX"/>
    <property type="match status" value="1"/>
</dbReference>
<evidence type="ECO:0000256" key="12">
    <source>
        <dbReference type="ARBA" id="ARBA00023159"/>
    </source>
</evidence>
<dbReference type="Pfam" id="PF23570">
    <property type="entry name" value="PHD_P300"/>
    <property type="match status" value="1"/>
</dbReference>
<evidence type="ECO:0000259" key="20">
    <source>
        <dbReference type="PROSITE" id="PS50014"/>
    </source>
</evidence>
<dbReference type="PANTHER" id="PTHR13808:SF1">
    <property type="entry name" value="HISTONE ACETYLTRANSFERASE"/>
    <property type="match status" value="1"/>
</dbReference>
<keyword evidence="11 17" id="KW-0103">Bromodomain</keyword>
<keyword evidence="8 18" id="KW-0862">Zinc</keyword>
<evidence type="ECO:0000256" key="2">
    <source>
        <dbReference type="ARBA" id="ARBA00013184"/>
    </source>
</evidence>
<feature type="compositionally biased region" description="Polar residues" evidence="19">
    <location>
        <begin position="2043"/>
        <end position="2052"/>
    </location>
</feature>
<dbReference type="InterPro" id="IPR000197">
    <property type="entry name" value="Znf_TAZ"/>
</dbReference>
<feature type="compositionally biased region" description="Polar residues" evidence="19">
    <location>
        <begin position="391"/>
        <end position="423"/>
    </location>
</feature>
<feature type="compositionally biased region" description="Basic and acidic residues" evidence="19">
    <location>
        <begin position="1362"/>
        <end position="1381"/>
    </location>
</feature>
<dbReference type="GO" id="GO:0003713">
    <property type="term" value="F:transcription coactivator activity"/>
    <property type="evidence" value="ECO:0007669"/>
    <property type="project" value="TreeGrafter"/>
</dbReference>
<dbReference type="InterPro" id="IPR010303">
    <property type="entry name" value="RING_CBP-p300"/>
</dbReference>
<feature type="domain" description="TAZ-type" evidence="21">
    <location>
        <begin position="423"/>
        <end position="512"/>
    </location>
</feature>
<dbReference type="PROSITE" id="PS50014">
    <property type="entry name" value="BROMODOMAIN_2"/>
    <property type="match status" value="1"/>
</dbReference>
<evidence type="ECO:0000256" key="14">
    <source>
        <dbReference type="ARBA" id="ARBA00023242"/>
    </source>
</evidence>
<evidence type="ECO:0000256" key="10">
    <source>
        <dbReference type="ARBA" id="ARBA00023015"/>
    </source>
</evidence>
<comment type="subcellular location">
    <subcellularLocation>
        <location evidence="1">Nucleus</location>
    </subcellularLocation>
</comment>
<evidence type="ECO:0000256" key="19">
    <source>
        <dbReference type="SAM" id="MobiDB-lite"/>
    </source>
</evidence>
<evidence type="ECO:0000256" key="6">
    <source>
        <dbReference type="ARBA" id="ARBA00022737"/>
    </source>
</evidence>
<sequence>MFQMNGPGPSSVGSTSNTNHPSSVSHGNYMGPGTVVQSQATAQAPAHTTSQQNTPSQPSVLQELLLNPSNQNNQTLNSPRPPFTSQYQTRSPVTSATMITSGNCPSNVALSVSPRGLRASGPQLYGPAGHSDMTMQQNAGTQLGHPGQQGSYVSSQIMPPHNQQPPQSLSYAYQPPGSRPVYANTGSRAVYAGTTRGGAPQSVGMTRNGTPIMLNGASAPRMRATHQGIMTMPQGNGQMMRAVMVQQGPPYDQNSYTLPPQRTSDPYGIPPTQTGASQNYAQLTQGHLVARNQPLPYANAPNAPPTMQNSAIMSHIMEHSTMSPQQQPSQQPPPTPSSSLTHGNVMSSQMSTSAATVATASGVISGLKSGLSSSLPPTQISSISTSAASQMQQFTGMNSSTLREGSSISNALPTSASHGNNQDPGRRKLIQLQLVLLLHAHKCQQRERSAEGANGRYTCTLQHCPTMKGVLQHMTSCNSGSACNYPHCPSSRQIISHWKNCVRDDCPVCTPLKSRQNVVQTTDRRTISEGNYLNSNSGAESFGSASIGSTQSMQCGPNSTTDVEGVSIPNRITSQSGPVTSLPPNTNTQNVPTFDTPVPTASNAFLIDFNPTNDPFRSPNPPNKLVPSVGKTSSISLASKDIIGLPPPDAPAVKKLWQKEVTEDLRNHLVQKLVETIFPSPDPASIHDQRIKDLVNYARKVEREMFELANHRGEYYHLLAEKIYKIQKELQEKKIKRLHEQGQVGAVVGVQPPQPGVDFDMPGPPNRTTPSFQPNIGINPQQRNGLSTSACTGGNAMTNGQAVSSGIKMEVPDDVTIGTELTSTTDVLGCSLKPGTSNTVNGEKSRSSIGVTKTEVKTGKADNKGDVKMEERKELPDKVFDANELRNNLKPVLDKLLSMEESIPFRIPVDPEILGIPDYFDIVKKPMDLSTVSRKLDTGEYKNPWGFNDDMWLMFDNAWLYNRKNSKVYKYCNKLSEVFVEEINPVMQKMGYCCGQKLSFTPLALFCYGQSMCTIARDQTYHVYETTSTQYLVTVSERYTYCTKCFEALPESGISLSENPNDTSNMVPKSKFVQMKNDQIDFEPFEKCIKCFRKWHRVCALFSKKVFPDGFICATCRHEQNLALAENRFTAKKLPHCQLSRFIEERVNKFMKSNPAGKDYEVIIRVLCAADKEVEVKPLMKQKYGPLGFPEKFPYRTKAIFAFEVIDGVEVCFFGLHVQEYGSNCPPPNRRRVYIAYLDSVHFFQPRQLRTEVYHEILLGYLNYAMMLGYTMAHIWACPPSEGDDYIFHCHPPEQRIPKPKRLQDWYKKMLDKGVGEHTVFDYKDIYKQARDENLVTPMELSYFEGDFWPNVIEDCIREAQNEEQERKRQEEAARQEQQHAEDEDGDDLFNDGDNGKSKKNSKKKNNLKKGNAKNKKKVCSQTGNEVTDKLYINFEKHKEVFFTIRLMSPQSELSAQNNEIKDPDPLIASDLMDGRDTFLTRARDEHWEFSSLRRAKYSTICFCHALHNQEKGEGLSYTCNSCQKTAIWHCTTCEDFDLCNKCYETMSHPHKLEKVSTLVEEEDKHDSSNSRTESIQRCIQSLVHACQCRDANCRRSTCHKMKRIVQHTKGCKKRQTANCAICKQLIALCCYHAKHCNGTSCQVPFCLNIRQKLQEQRRSQNRRADMMMRRRMDMLSNGYGGTSTPGPSQTAGLSQPVTTHHGPGTLQGYQSTGMTHLQHMQVGQPQNIISPGQQQMTQIQLQQHQYHGKGGGLRGNSQMHMIGVPTTLQQSHSISQVQQQQATHQQTVRMNMTPQISSMQRSGMAGQMQHAQQPLNPPPYGRGGTQQNAYMSGTAGPSSSYGSSSGQSIMIGQNMSQNSQAPAIMQQGMQNLRAKVYTGQPIDRTTLQQDPQMQAILTRFKNAERTEDKDKVLNDLKKTPHLFAAFFKMTSNDRSSGDIMQGINQQQLNAMQQQQQGLMRQPQMVTQQSGQWQQGTVSQQQFYQQQQPQISQSNQQQPRGPGGQYASINSQTQLSGTTMAQPQPQPQWQQQFQRNPQPVSPAMQSQFNQVRSPPVGRSPSVGNVAQSSLMQPGTAQPTVQQMQQGTVNQDQQPYR</sequence>
<feature type="compositionally biased region" description="Polar residues" evidence="19">
    <location>
        <begin position="11"/>
        <end position="26"/>
    </location>
</feature>